<name>A0ABP0QJM7_9DINO</name>
<organism evidence="1 2">
    <name type="scientific">Durusdinium trenchii</name>
    <dbReference type="NCBI Taxonomy" id="1381693"/>
    <lineage>
        <taxon>Eukaryota</taxon>
        <taxon>Sar</taxon>
        <taxon>Alveolata</taxon>
        <taxon>Dinophyceae</taxon>
        <taxon>Suessiales</taxon>
        <taxon>Symbiodiniaceae</taxon>
        <taxon>Durusdinium</taxon>
    </lineage>
</organism>
<keyword evidence="2" id="KW-1185">Reference proteome</keyword>
<evidence type="ECO:0000313" key="2">
    <source>
        <dbReference type="Proteomes" id="UP001642484"/>
    </source>
</evidence>
<gene>
    <name evidence="1" type="ORF">CCMP2556_LOCUS42417</name>
</gene>
<sequence>MAKQTVTTRVKSSKLTEQHPWVEIVFRLLGSFGSTVLFGVRLVIAEFLFGIMAWVPVKAVGAVLAMVPLAYTGRKNLESLMSCKTRQEVLAEFTKLVSMSGPFLWFGLRCLDWELGVRAMIGALLFNFALLLTRLILHSQKSNKVSEKEEKKKSSKK</sequence>
<protein>
    <submittedName>
        <fullName evidence="1">Uncharacterized protein</fullName>
    </submittedName>
</protein>
<proteinExistence type="predicted"/>
<comment type="caution">
    <text evidence="1">The sequence shown here is derived from an EMBL/GenBank/DDBJ whole genome shotgun (WGS) entry which is preliminary data.</text>
</comment>
<accession>A0ABP0QJM7</accession>
<dbReference type="EMBL" id="CAXAMN010024583">
    <property type="protein sequence ID" value="CAK9087833.1"/>
    <property type="molecule type" value="Genomic_DNA"/>
</dbReference>
<evidence type="ECO:0000313" key="1">
    <source>
        <dbReference type="EMBL" id="CAK9087833.1"/>
    </source>
</evidence>
<reference evidence="1 2" key="1">
    <citation type="submission" date="2024-02" db="EMBL/GenBank/DDBJ databases">
        <authorList>
            <person name="Chen Y."/>
            <person name="Shah S."/>
            <person name="Dougan E. K."/>
            <person name="Thang M."/>
            <person name="Chan C."/>
        </authorList>
    </citation>
    <scope>NUCLEOTIDE SEQUENCE [LARGE SCALE GENOMIC DNA]</scope>
</reference>
<dbReference type="Proteomes" id="UP001642484">
    <property type="component" value="Unassembled WGS sequence"/>
</dbReference>